<dbReference type="SUPFAM" id="SSF53474">
    <property type="entry name" value="alpha/beta-Hydrolases"/>
    <property type="match status" value="1"/>
</dbReference>
<dbReference type="Gene3D" id="3.40.50.1820">
    <property type="entry name" value="alpha/beta hydrolase"/>
    <property type="match status" value="1"/>
</dbReference>
<dbReference type="PANTHER" id="PTHR40841">
    <property type="entry name" value="SIDEROPHORE TRIACETYLFUSARININE C ESTERASE"/>
    <property type="match status" value="1"/>
</dbReference>
<dbReference type="PANTHER" id="PTHR40841:SF2">
    <property type="entry name" value="SIDEROPHORE-DEGRADING ESTERASE (EUROFUNG)"/>
    <property type="match status" value="1"/>
</dbReference>
<accession>A0ABN1LE27</accession>
<gene>
    <name evidence="3" type="ORF">GCM10009114_08640</name>
</gene>
<dbReference type="InterPro" id="IPR052558">
    <property type="entry name" value="Siderophore_Hydrolase_D"/>
</dbReference>
<dbReference type="EMBL" id="BAAAFD010000002">
    <property type="protein sequence ID" value="GAA0854086.1"/>
    <property type="molecule type" value="Genomic_DNA"/>
</dbReference>
<keyword evidence="2" id="KW-0378">Hydrolase</keyword>
<evidence type="ECO:0000313" key="4">
    <source>
        <dbReference type="Proteomes" id="UP001500359"/>
    </source>
</evidence>
<sequence>MKIVTGILLFFCFVSDTFASESIELGIASSVESAILNENRPYMVYLPPAYHASENTFPVIYLLDGDVHRFKGLVGVLESLSTETLGSQVQQAIVIAIPNTNRSRDLTPSTLTQWTFNGRVLDTFEQTGKANVFALFLEKELIPKIQSTYRVSDKRVLVGESFGGLFAAYVFLHSQSLFTDYLVIDPTALWDDNYLNTTYEANFKQPEFQSNIYFAFANNAHLGEIGRTNYKWGSDFAASIITSSNANSRQQYFENETHGTVALLAWYSGLKFLLPTTEN</sequence>
<dbReference type="InterPro" id="IPR029058">
    <property type="entry name" value="AB_hydrolase_fold"/>
</dbReference>
<comment type="caution">
    <text evidence="3">The sequence shown here is derived from an EMBL/GenBank/DDBJ whole genome shotgun (WGS) entry which is preliminary data.</text>
</comment>
<keyword evidence="4" id="KW-1185">Reference proteome</keyword>
<dbReference type="InterPro" id="IPR000801">
    <property type="entry name" value="Esterase-like"/>
</dbReference>
<comment type="similarity">
    <text evidence="1">Belongs to the esterase D family.</text>
</comment>
<reference evidence="3 4" key="1">
    <citation type="journal article" date="2019" name="Int. J. Syst. Evol. Microbiol.">
        <title>The Global Catalogue of Microorganisms (GCM) 10K type strain sequencing project: providing services to taxonomists for standard genome sequencing and annotation.</title>
        <authorList>
            <consortium name="The Broad Institute Genomics Platform"/>
            <consortium name="The Broad Institute Genome Sequencing Center for Infectious Disease"/>
            <person name="Wu L."/>
            <person name="Ma J."/>
        </authorList>
    </citation>
    <scope>NUCLEOTIDE SEQUENCE [LARGE SCALE GENOMIC DNA]</scope>
    <source>
        <strain evidence="3 4">JCM 15896</strain>
    </source>
</reference>
<evidence type="ECO:0000256" key="2">
    <source>
        <dbReference type="ARBA" id="ARBA00022801"/>
    </source>
</evidence>
<dbReference type="RefSeq" id="WP_343856889.1">
    <property type="nucleotide sequence ID" value="NZ_BAAAFD010000002.1"/>
</dbReference>
<dbReference type="Proteomes" id="UP001500359">
    <property type="component" value="Unassembled WGS sequence"/>
</dbReference>
<protein>
    <recommendedName>
        <fullName evidence="5">Esterase</fullName>
    </recommendedName>
</protein>
<proteinExistence type="inferred from homology"/>
<dbReference type="Pfam" id="PF00756">
    <property type="entry name" value="Esterase"/>
    <property type="match status" value="1"/>
</dbReference>
<evidence type="ECO:0000313" key="3">
    <source>
        <dbReference type="EMBL" id="GAA0854086.1"/>
    </source>
</evidence>
<evidence type="ECO:0008006" key="5">
    <source>
        <dbReference type="Google" id="ProtNLM"/>
    </source>
</evidence>
<organism evidence="3 4">
    <name type="scientific">Aliiglaciecola litoralis</name>
    <dbReference type="NCBI Taxonomy" id="582857"/>
    <lineage>
        <taxon>Bacteria</taxon>
        <taxon>Pseudomonadati</taxon>
        <taxon>Pseudomonadota</taxon>
        <taxon>Gammaproteobacteria</taxon>
        <taxon>Alteromonadales</taxon>
        <taxon>Alteromonadaceae</taxon>
        <taxon>Aliiglaciecola</taxon>
    </lineage>
</organism>
<name>A0ABN1LE27_9ALTE</name>
<evidence type="ECO:0000256" key="1">
    <source>
        <dbReference type="ARBA" id="ARBA00005622"/>
    </source>
</evidence>